<evidence type="ECO:0000313" key="1">
    <source>
        <dbReference type="EMBL" id="MCT4372632.1"/>
    </source>
</evidence>
<dbReference type="Gene3D" id="3.40.50.2300">
    <property type="match status" value="1"/>
</dbReference>
<keyword evidence="2" id="KW-1185">Reference proteome</keyword>
<comment type="caution">
    <text evidence="1">The sequence shown here is derived from an EMBL/GenBank/DDBJ whole genome shotgun (WGS) entry which is preliminary data.</text>
</comment>
<proteinExistence type="predicted"/>
<accession>A0ABT2KR41</accession>
<reference evidence="2" key="1">
    <citation type="submission" date="2023-07" db="EMBL/GenBank/DDBJ databases">
        <title>Yangia mangrovi SAOS 153D genome.</title>
        <authorList>
            <person name="Verma A."/>
            <person name="Pal Y."/>
            <person name="Sundharam S."/>
            <person name="Bisht B."/>
            <person name="Srinivasan K."/>
        </authorList>
    </citation>
    <scope>NUCLEOTIDE SEQUENCE [LARGE SCALE GENOMIC DNA]</scope>
    <source>
        <strain evidence="2">SAOS 153D</strain>
    </source>
</reference>
<dbReference type="RefSeq" id="WP_260349966.1">
    <property type="nucleotide sequence ID" value="NZ_NTHN02000051.1"/>
</dbReference>
<protein>
    <submittedName>
        <fullName evidence="1">Response regulator transcription factor</fullName>
    </submittedName>
</protein>
<sequence length="158" mass="17445">MDEIDHMFEDTYSKRLANKEDAAHSIFLDKRLVGLVDRSAAMCSALASQLNDAEEFECREFILGDLEILDVVLKFRPAILIIDPLEFGPPNKSNWAEVVGEIKRASPDTKLLGYTLRVDGETLRVAIEADLHGCVGRNSDLLQLKIAIAAILSGGDVF</sequence>
<dbReference type="SUPFAM" id="SSF52172">
    <property type="entry name" value="CheY-like"/>
    <property type="match status" value="1"/>
</dbReference>
<dbReference type="InterPro" id="IPR011006">
    <property type="entry name" value="CheY-like_superfamily"/>
</dbReference>
<dbReference type="Proteomes" id="UP000217448">
    <property type="component" value="Unassembled WGS sequence"/>
</dbReference>
<gene>
    <name evidence="1" type="ORF">CLG85_020925</name>
</gene>
<evidence type="ECO:0000313" key="2">
    <source>
        <dbReference type="Proteomes" id="UP000217448"/>
    </source>
</evidence>
<dbReference type="EMBL" id="NTHN02000051">
    <property type="protein sequence ID" value="MCT4372632.1"/>
    <property type="molecule type" value="Genomic_DNA"/>
</dbReference>
<organism evidence="1 2">
    <name type="scientific">Alloyangia mangrovi</name>
    <dbReference type="NCBI Taxonomy" id="1779329"/>
    <lineage>
        <taxon>Bacteria</taxon>
        <taxon>Pseudomonadati</taxon>
        <taxon>Pseudomonadota</taxon>
        <taxon>Alphaproteobacteria</taxon>
        <taxon>Rhodobacterales</taxon>
        <taxon>Roseobacteraceae</taxon>
        <taxon>Alloyangia</taxon>
    </lineage>
</organism>
<name>A0ABT2KR41_9RHOB</name>